<organism evidence="2 3">
    <name type="scientific">Microlunatus panaciterrae</name>
    <dbReference type="NCBI Taxonomy" id="400768"/>
    <lineage>
        <taxon>Bacteria</taxon>
        <taxon>Bacillati</taxon>
        <taxon>Actinomycetota</taxon>
        <taxon>Actinomycetes</taxon>
        <taxon>Propionibacteriales</taxon>
        <taxon>Propionibacteriaceae</taxon>
        <taxon>Microlunatus</taxon>
    </lineage>
</organism>
<protein>
    <submittedName>
        <fullName evidence="2">Uncharacterized protein</fullName>
    </submittedName>
</protein>
<dbReference type="Proteomes" id="UP000704762">
    <property type="component" value="Unassembled WGS sequence"/>
</dbReference>
<dbReference type="EMBL" id="JAFBCF010000001">
    <property type="protein sequence ID" value="MBM7799366.1"/>
    <property type="molecule type" value="Genomic_DNA"/>
</dbReference>
<proteinExistence type="predicted"/>
<accession>A0ABS2RMF3</accession>
<name>A0ABS2RMF3_9ACTN</name>
<keyword evidence="3" id="KW-1185">Reference proteome</keyword>
<evidence type="ECO:0000313" key="3">
    <source>
        <dbReference type="Proteomes" id="UP000704762"/>
    </source>
</evidence>
<evidence type="ECO:0000313" key="2">
    <source>
        <dbReference type="EMBL" id="MBM7799366.1"/>
    </source>
</evidence>
<feature type="region of interest" description="Disordered" evidence="1">
    <location>
        <begin position="1"/>
        <end position="21"/>
    </location>
</feature>
<reference evidence="2 3" key="1">
    <citation type="submission" date="2021-01" db="EMBL/GenBank/DDBJ databases">
        <title>Sequencing the genomes of 1000 actinobacteria strains.</title>
        <authorList>
            <person name="Klenk H.-P."/>
        </authorList>
    </citation>
    <scope>NUCLEOTIDE SEQUENCE [LARGE SCALE GENOMIC DNA]</scope>
    <source>
        <strain evidence="2 3">DSM 18662</strain>
    </source>
</reference>
<evidence type="ECO:0000256" key="1">
    <source>
        <dbReference type="SAM" id="MobiDB-lite"/>
    </source>
</evidence>
<comment type="caution">
    <text evidence="2">The sequence shown here is derived from an EMBL/GenBank/DDBJ whole genome shotgun (WGS) entry which is preliminary data.</text>
</comment>
<gene>
    <name evidence="2" type="ORF">JOE57_002287</name>
</gene>
<sequence>MGTTATRTWPGSRAGVEDSVAGRDRRAHRVGWSVQGLVTVGGNARLPWSLRVGVAPVLHHARSVAAARRHHVRARLNKLHTGEPVRVGDDADLAELHADSTLVVASWRFAGIGWLTAGDAALAAASAARARDD</sequence>